<dbReference type="InterPro" id="IPR030678">
    <property type="entry name" value="Peptide/Ni-bd"/>
</dbReference>
<dbReference type="GO" id="GO:1904680">
    <property type="term" value="F:peptide transmembrane transporter activity"/>
    <property type="evidence" value="ECO:0007669"/>
    <property type="project" value="TreeGrafter"/>
</dbReference>
<keyword evidence="6" id="KW-0564">Palmitate</keyword>
<accession>A0A3S0P6A8</accession>
<feature type="compositionally biased region" description="Basic and acidic residues" evidence="8">
    <location>
        <begin position="28"/>
        <end position="39"/>
    </location>
</feature>
<evidence type="ECO:0000256" key="9">
    <source>
        <dbReference type="SAM" id="SignalP"/>
    </source>
</evidence>
<organism evidence="11 12">
    <name type="scientific">Lysinibacillus antri</name>
    <dbReference type="NCBI Taxonomy" id="2498145"/>
    <lineage>
        <taxon>Bacteria</taxon>
        <taxon>Bacillati</taxon>
        <taxon>Bacillota</taxon>
        <taxon>Bacilli</taxon>
        <taxon>Bacillales</taxon>
        <taxon>Bacillaceae</taxon>
        <taxon>Lysinibacillus</taxon>
    </lineage>
</organism>
<dbReference type="SUPFAM" id="SSF53850">
    <property type="entry name" value="Periplasmic binding protein-like II"/>
    <property type="match status" value="1"/>
</dbReference>
<dbReference type="GO" id="GO:0043190">
    <property type="term" value="C:ATP-binding cassette (ABC) transporter complex"/>
    <property type="evidence" value="ECO:0007669"/>
    <property type="project" value="InterPro"/>
</dbReference>
<evidence type="ECO:0000256" key="7">
    <source>
        <dbReference type="ARBA" id="ARBA00023288"/>
    </source>
</evidence>
<dbReference type="FunFam" id="3.90.76.10:FF:000001">
    <property type="entry name" value="Oligopeptide ABC transporter substrate-binding protein"/>
    <property type="match status" value="1"/>
</dbReference>
<sequence>MQKKNLFLMLMLLSLTLVLAACNFGGEKEEPAKEDKDGTTEEATGSKELNLVVTSEPPSMHPQLATDSTSSAVLKQIFEGLTTYKDGQVVNGMAEKIETSEDGLVYTFTLKDAKWTNGEPVTAEDFAYAWTFAITPENASEYASILFPIKGAQAFNEGKGSLEDVGIEVVDEKTLKVTLENPTPYFLELTAFKTYFPVHKATAEANETWYAEAGENYVTNGPFTFAEWQHGGSMTLEKNPNYYAADSVALDKVNFTMVESETTTATMFEAGEIDFIGAPFQTVALDSIDRYKQDGILNISDYAAIYMYKFNTTAEFTSNANIRKALALAIDRQGLIDNITKGEQSPALGMVPAAIKGFEEDRGYIKDNDIEEAKKALEAGMKELGISDPSEIKLNLSFNTSEAHAAIAQFIQEGWRTNLGIEVTLDNSEWQVFLDKLSTLDYQIGRLGWIADYNDAYTFLEMYDSAKNGNNDTGWENPEYTALIKQSNAEADADKRFEILKQAESILMSEFPVAPIYYYTNLSVKKDYVQNMEQDQLGNIYLKYVDVTK</sequence>
<dbReference type="PANTHER" id="PTHR30290">
    <property type="entry name" value="PERIPLASMIC BINDING COMPONENT OF ABC TRANSPORTER"/>
    <property type="match status" value="1"/>
</dbReference>
<evidence type="ECO:0000256" key="6">
    <source>
        <dbReference type="ARBA" id="ARBA00023139"/>
    </source>
</evidence>
<keyword evidence="3" id="KW-0813">Transport</keyword>
<protein>
    <submittedName>
        <fullName evidence="11">Peptide ABC transporter substrate-binding protein</fullName>
    </submittedName>
</protein>
<evidence type="ECO:0000256" key="4">
    <source>
        <dbReference type="ARBA" id="ARBA00022729"/>
    </source>
</evidence>
<dbReference type="EMBL" id="RYYR01000009">
    <property type="protein sequence ID" value="RUL53574.1"/>
    <property type="molecule type" value="Genomic_DNA"/>
</dbReference>
<evidence type="ECO:0000256" key="2">
    <source>
        <dbReference type="ARBA" id="ARBA00005695"/>
    </source>
</evidence>
<dbReference type="PROSITE" id="PS51257">
    <property type="entry name" value="PROKAR_LIPOPROTEIN"/>
    <property type="match status" value="1"/>
</dbReference>
<comment type="caution">
    <text evidence="11">The sequence shown here is derived from an EMBL/GenBank/DDBJ whole genome shotgun (WGS) entry which is preliminary data.</text>
</comment>
<keyword evidence="12" id="KW-1185">Reference proteome</keyword>
<reference evidence="11 12" key="1">
    <citation type="submission" date="2018-12" db="EMBL/GenBank/DDBJ databases">
        <title>Lysinibacillus antri sp. nov., isolated from a cave soil.</title>
        <authorList>
            <person name="Narsing Rao M.P."/>
            <person name="Zhang H."/>
            <person name="Dong Z.-Y."/>
            <person name="Niu X.-K."/>
            <person name="Zhang K."/>
            <person name="Fang B.-Z."/>
            <person name="Kang Y.-Q."/>
            <person name="Xiao M."/>
            <person name="Li W.-J."/>
        </authorList>
    </citation>
    <scope>NUCLEOTIDE SEQUENCE [LARGE SCALE GENOMIC DNA]</scope>
    <source>
        <strain evidence="11 12">SYSU K30002</strain>
    </source>
</reference>
<feature type="chain" id="PRO_5038720756" evidence="9">
    <location>
        <begin position="21"/>
        <end position="549"/>
    </location>
</feature>
<keyword evidence="7" id="KW-0449">Lipoprotein</keyword>
<evidence type="ECO:0000313" key="12">
    <source>
        <dbReference type="Proteomes" id="UP000287910"/>
    </source>
</evidence>
<feature type="signal peptide" evidence="9">
    <location>
        <begin position="1"/>
        <end position="20"/>
    </location>
</feature>
<name>A0A3S0P6A8_9BACI</name>
<dbReference type="FunFam" id="3.10.105.10:FF:000001">
    <property type="entry name" value="Oligopeptide ABC transporter, oligopeptide-binding protein"/>
    <property type="match status" value="1"/>
</dbReference>
<dbReference type="Pfam" id="PF00496">
    <property type="entry name" value="SBP_bac_5"/>
    <property type="match status" value="1"/>
</dbReference>
<keyword evidence="5" id="KW-0653">Protein transport</keyword>
<dbReference type="InterPro" id="IPR000914">
    <property type="entry name" value="SBP_5_dom"/>
</dbReference>
<feature type="domain" description="Solute-binding protein family 5" evidence="10">
    <location>
        <begin position="89"/>
        <end position="470"/>
    </location>
</feature>
<proteinExistence type="inferred from homology"/>
<dbReference type="GO" id="GO:0030288">
    <property type="term" value="C:outer membrane-bounded periplasmic space"/>
    <property type="evidence" value="ECO:0007669"/>
    <property type="project" value="UniProtKB-ARBA"/>
</dbReference>
<comment type="subcellular location">
    <subcellularLocation>
        <location evidence="1">Cell membrane</location>
        <topology evidence="1">Lipid-anchor</topology>
    </subcellularLocation>
</comment>
<dbReference type="Gene3D" id="3.40.190.10">
    <property type="entry name" value="Periplasmic binding protein-like II"/>
    <property type="match status" value="1"/>
</dbReference>
<evidence type="ECO:0000256" key="3">
    <source>
        <dbReference type="ARBA" id="ARBA00022448"/>
    </source>
</evidence>
<dbReference type="AlphaFoldDB" id="A0A3S0P6A8"/>
<feature type="region of interest" description="Disordered" evidence="8">
    <location>
        <begin position="28"/>
        <end position="48"/>
    </location>
</feature>
<keyword evidence="5" id="KW-0571">Peptide transport</keyword>
<keyword evidence="4 9" id="KW-0732">Signal</keyword>
<dbReference type="Proteomes" id="UP000287910">
    <property type="component" value="Unassembled WGS sequence"/>
</dbReference>
<dbReference type="GO" id="GO:0015833">
    <property type="term" value="P:peptide transport"/>
    <property type="evidence" value="ECO:0007669"/>
    <property type="project" value="UniProtKB-KW"/>
</dbReference>
<evidence type="ECO:0000256" key="8">
    <source>
        <dbReference type="SAM" id="MobiDB-lite"/>
    </source>
</evidence>
<dbReference type="PIRSF" id="PIRSF002741">
    <property type="entry name" value="MppA"/>
    <property type="match status" value="1"/>
</dbReference>
<comment type="similarity">
    <text evidence="2">Belongs to the bacterial solute-binding protein 5 family.</text>
</comment>
<dbReference type="Gene3D" id="3.10.105.10">
    <property type="entry name" value="Dipeptide-binding Protein, Domain 3"/>
    <property type="match status" value="1"/>
</dbReference>
<dbReference type="CDD" id="cd08504">
    <property type="entry name" value="PBP2_OppA"/>
    <property type="match status" value="1"/>
</dbReference>
<gene>
    <name evidence="11" type="ORF">EK386_08385</name>
</gene>
<evidence type="ECO:0000259" key="10">
    <source>
        <dbReference type="Pfam" id="PF00496"/>
    </source>
</evidence>
<evidence type="ECO:0000256" key="5">
    <source>
        <dbReference type="ARBA" id="ARBA00022856"/>
    </source>
</evidence>
<dbReference type="Gene3D" id="3.90.76.10">
    <property type="entry name" value="Dipeptide-binding Protein, Domain 1"/>
    <property type="match status" value="1"/>
</dbReference>
<dbReference type="PANTHER" id="PTHR30290:SF79">
    <property type="entry name" value="DIPEPTIDE-BINDING PROTEIN DPPE"/>
    <property type="match status" value="1"/>
</dbReference>
<evidence type="ECO:0000256" key="1">
    <source>
        <dbReference type="ARBA" id="ARBA00004193"/>
    </source>
</evidence>
<dbReference type="InterPro" id="IPR039424">
    <property type="entry name" value="SBP_5"/>
</dbReference>
<evidence type="ECO:0000313" key="11">
    <source>
        <dbReference type="EMBL" id="RUL53574.1"/>
    </source>
</evidence>
<dbReference type="RefSeq" id="WP_126658713.1">
    <property type="nucleotide sequence ID" value="NZ_RYYR01000009.1"/>
</dbReference>